<dbReference type="EMBL" id="JAGKQM010000004">
    <property type="protein sequence ID" value="KAH0929270.1"/>
    <property type="molecule type" value="Genomic_DNA"/>
</dbReference>
<gene>
    <name evidence="1" type="ORF">HID58_014997</name>
</gene>
<reference evidence="1 2" key="1">
    <citation type="submission" date="2021-05" db="EMBL/GenBank/DDBJ databases">
        <title>Genome Assembly of Synthetic Allotetraploid Brassica napus Reveals Homoeologous Exchanges between Subgenomes.</title>
        <authorList>
            <person name="Davis J.T."/>
        </authorList>
    </citation>
    <scope>NUCLEOTIDE SEQUENCE [LARGE SCALE GENOMIC DNA]</scope>
    <source>
        <strain evidence="2">cv. Da-Ae</strain>
        <tissue evidence="1">Seedling</tissue>
    </source>
</reference>
<protein>
    <submittedName>
        <fullName evidence="1">Uncharacterized protein</fullName>
    </submittedName>
</protein>
<dbReference type="Proteomes" id="UP000824890">
    <property type="component" value="Unassembled WGS sequence"/>
</dbReference>
<evidence type="ECO:0000313" key="2">
    <source>
        <dbReference type="Proteomes" id="UP000824890"/>
    </source>
</evidence>
<keyword evidence="2" id="KW-1185">Reference proteome</keyword>
<name>A0ABQ8DIR1_BRANA</name>
<evidence type="ECO:0000313" key="1">
    <source>
        <dbReference type="EMBL" id="KAH0929270.1"/>
    </source>
</evidence>
<accession>A0ABQ8DIR1</accession>
<sequence length="129" mass="14906">MFCLSVSVLPSGSCLRRWISSSDHRPALPPGSDGSHSVDFAGFCLRETMSSWNRSRRHRSIYDSVLRCPTASRSDPLLIRIDYWFFCGSSSSSVEFRRLLWFRWKEVVLRLDPCLIDRRAIVHVEDDVP</sequence>
<proteinExistence type="predicted"/>
<organism evidence="1 2">
    <name type="scientific">Brassica napus</name>
    <name type="common">Rape</name>
    <dbReference type="NCBI Taxonomy" id="3708"/>
    <lineage>
        <taxon>Eukaryota</taxon>
        <taxon>Viridiplantae</taxon>
        <taxon>Streptophyta</taxon>
        <taxon>Embryophyta</taxon>
        <taxon>Tracheophyta</taxon>
        <taxon>Spermatophyta</taxon>
        <taxon>Magnoliopsida</taxon>
        <taxon>eudicotyledons</taxon>
        <taxon>Gunneridae</taxon>
        <taxon>Pentapetalae</taxon>
        <taxon>rosids</taxon>
        <taxon>malvids</taxon>
        <taxon>Brassicales</taxon>
        <taxon>Brassicaceae</taxon>
        <taxon>Brassiceae</taxon>
        <taxon>Brassica</taxon>
    </lineage>
</organism>
<comment type="caution">
    <text evidence="1">The sequence shown here is derived from an EMBL/GenBank/DDBJ whole genome shotgun (WGS) entry which is preliminary data.</text>
</comment>